<name>A0A1C0U917_9GAMM</name>
<dbReference type="Pfam" id="PF00733">
    <property type="entry name" value="Asn_synthase"/>
    <property type="match status" value="1"/>
</dbReference>
<keyword evidence="8" id="KW-0028">Amino-acid biosynthesis</keyword>
<keyword evidence="6 8" id="KW-0315">Glutamine amidotransferase</keyword>
<dbReference type="Gene3D" id="3.60.20.10">
    <property type="entry name" value="Glutamine Phosphoribosylpyrophosphate, subunit 1, domain 1"/>
    <property type="match status" value="1"/>
</dbReference>
<dbReference type="PATRIC" id="fig|286156.4.peg.371"/>
<comment type="pathway">
    <text evidence="1">Amino-acid biosynthesis; L-asparagine biosynthesis; L-asparagine from L-aspartate (L-Gln route): step 1/1.</text>
</comment>
<keyword evidence="12" id="KW-0436">Ligase</keyword>
<dbReference type="CDD" id="cd00712">
    <property type="entry name" value="AsnB"/>
    <property type="match status" value="1"/>
</dbReference>
<dbReference type="RefSeq" id="WP_065821821.1">
    <property type="nucleotide sequence ID" value="NZ_CAWMQZ010000015.1"/>
</dbReference>
<comment type="caution">
    <text evidence="12">The sequence shown here is derived from an EMBL/GenBank/DDBJ whole genome shotgun (WGS) entry which is preliminary data.</text>
</comment>
<dbReference type="InterPro" id="IPR006426">
    <property type="entry name" value="Asn_synth_AEB"/>
</dbReference>
<dbReference type="InterPro" id="IPR017932">
    <property type="entry name" value="GATase_2_dom"/>
</dbReference>
<evidence type="ECO:0000256" key="5">
    <source>
        <dbReference type="ARBA" id="ARBA00022840"/>
    </source>
</evidence>
<evidence type="ECO:0000256" key="9">
    <source>
        <dbReference type="PIRSR" id="PIRSR001589-2"/>
    </source>
</evidence>
<dbReference type="InterPro" id="IPR001962">
    <property type="entry name" value="Asn_synthase"/>
</dbReference>
<dbReference type="PANTHER" id="PTHR43284:SF1">
    <property type="entry name" value="ASPARAGINE SYNTHETASE"/>
    <property type="match status" value="1"/>
</dbReference>
<feature type="binding site" evidence="9">
    <location>
        <position position="299"/>
    </location>
    <ligand>
        <name>ATP</name>
        <dbReference type="ChEBI" id="CHEBI:30616"/>
    </ligand>
</feature>
<organism evidence="12 13">
    <name type="scientific">Photorhabdus australis subsp. thailandensis</name>
    <dbReference type="NCBI Taxonomy" id="2805096"/>
    <lineage>
        <taxon>Bacteria</taxon>
        <taxon>Pseudomonadati</taxon>
        <taxon>Pseudomonadota</taxon>
        <taxon>Gammaproteobacteria</taxon>
        <taxon>Enterobacterales</taxon>
        <taxon>Morganellaceae</taxon>
        <taxon>Photorhabdus</taxon>
    </lineage>
</organism>
<evidence type="ECO:0000256" key="8">
    <source>
        <dbReference type="PIRSR" id="PIRSR001589-1"/>
    </source>
</evidence>
<keyword evidence="13" id="KW-1185">Reference proteome</keyword>
<keyword evidence="5 9" id="KW-0067">ATP-binding</keyword>
<dbReference type="SUPFAM" id="SSF56235">
    <property type="entry name" value="N-terminal nucleophile aminohydrolases (Ntn hydrolases)"/>
    <property type="match status" value="1"/>
</dbReference>
<dbReference type="PROSITE" id="PS51278">
    <property type="entry name" value="GATASE_TYPE_2"/>
    <property type="match status" value="1"/>
</dbReference>
<evidence type="ECO:0000256" key="10">
    <source>
        <dbReference type="PIRSR" id="PIRSR001589-3"/>
    </source>
</evidence>
<feature type="domain" description="Glutamine amidotransferase type-2" evidence="11">
    <location>
        <begin position="2"/>
        <end position="215"/>
    </location>
</feature>
<evidence type="ECO:0000256" key="7">
    <source>
        <dbReference type="ARBA" id="ARBA00048741"/>
    </source>
</evidence>
<dbReference type="PANTHER" id="PTHR43284">
    <property type="entry name" value="ASPARAGINE SYNTHETASE (GLUTAMINE-HYDROLYZING)"/>
    <property type="match status" value="1"/>
</dbReference>
<feature type="binding site" evidence="9">
    <location>
        <position position="101"/>
    </location>
    <ligand>
        <name>L-glutamine</name>
        <dbReference type="ChEBI" id="CHEBI:58359"/>
    </ligand>
</feature>
<dbReference type="Gene3D" id="3.40.50.620">
    <property type="entry name" value="HUPs"/>
    <property type="match status" value="1"/>
</dbReference>
<dbReference type="EMBL" id="LOMY01000015">
    <property type="protein sequence ID" value="OCQ54407.1"/>
    <property type="molecule type" value="Genomic_DNA"/>
</dbReference>
<dbReference type="SUPFAM" id="SSF52402">
    <property type="entry name" value="Adenine nucleotide alpha hydrolases-like"/>
    <property type="match status" value="1"/>
</dbReference>
<dbReference type="InterPro" id="IPR029055">
    <property type="entry name" value="Ntn_hydrolases_N"/>
</dbReference>
<feature type="site" description="Important for beta-aspartyl-AMP intermediate formation" evidence="10">
    <location>
        <position position="374"/>
    </location>
</feature>
<dbReference type="PIRSF" id="PIRSF001589">
    <property type="entry name" value="Asn_synthetase_glu-h"/>
    <property type="match status" value="1"/>
</dbReference>
<sequence length="643" mass="73157">MCGFAGFYCPKGLHSDPSAILQKMGDAISHRGPDDNGIWFNINTGIAFSHRRLAIIDLTKTGHQPMHSHSKRFTISFNGEIYNHLNLRKDLKNITWKGNSDTETLLCAIENWGLEKTLQRSTGMFSFALWDNTTHTLTLARDRIGEKPLYYGWQGNSLLFGSDLMSFKHHPEFIPEINRQVLTGYLKKGYIEAPNSIFENIFKLTPGTFKTFSNSTPKEGVENVYWSKEKVILSSIENPFIGTHSEAVEQLESLLSKAISQQMLADVPLGAFLSGGVDSSTIVSLMQSHSKRPIQTFTIGFNEKNYNEAEYAKAVAEHLGTNHTELYVTAQDILNIVPNISKIYSEPFADSSQIPMLLVAKMAKQHVTVALSGDAGDELFYGYSRYNNTLSAWNKINSLPMSLRKIGKNFINYISPNLINKLGLVLTSGKKVYLGDKIHKGAELLEISNFEDFYKNYLLSHYNSTDKLVLNASTDDKSPLVSSFDSLNNQEKMMVIDSYSYLPDDILVKVDRAAMGVSLETRVPMLDHHVVEFAYSLPISYKERGNSSKWPLRQILYKYVPPSLIERPKKGFSIPVRDWLRGPLYEWANDLLDEKRIKQEGFFDPIQIQNLWKEHTDGIRNWSNVLWAILMFQQWYQDYNTSN</sequence>
<dbReference type="NCBIfam" id="TIGR01536">
    <property type="entry name" value="asn_synth_AEB"/>
    <property type="match status" value="1"/>
</dbReference>
<dbReference type="GO" id="GO:0004066">
    <property type="term" value="F:asparagine synthase (glutamine-hydrolyzing) activity"/>
    <property type="evidence" value="ECO:0007669"/>
    <property type="project" value="UniProtKB-EC"/>
</dbReference>
<keyword evidence="8" id="KW-0061">Asparagine biosynthesis</keyword>
<dbReference type="InterPro" id="IPR033738">
    <property type="entry name" value="AsnB_N"/>
</dbReference>
<reference evidence="12 13" key="1">
    <citation type="submission" date="2015-12" db="EMBL/GenBank/DDBJ databases">
        <title>Genome comparisons provide insights into the role of secondary metabolites in the pathogenic phase of the Photorhabdus life cycle.</title>
        <authorList>
            <person name="Tobias N.J."/>
            <person name="Mishra B."/>
            <person name="Gupta D.K."/>
            <person name="Thines M."/>
            <person name="Stinear T.P."/>
            <person name="Bode H.B."/>
        </authorList>
    </citation>
    <scope>NUCLEOTIDE SEQUENCE [LARGE SCALE GENOMIC DNA]</scope>
    <source>
        <strain evidence="12 13">PB68.1</strain>
    </source>
</reference>
<dbReference type="STRING" id="286156.Ppb6_00309"/>
<dbReference type="Pfam" id="PF13522">
    <property type="entry name" value="GATase_6"/>
    <property type="match status" value="1"/>
</dbReference>
<dbReference type="GO" id="GO:0005524">
    <property type="term" value="F:ATP binding"/>
    <property type="evidence" value="ECO:0007669"/>
    <property type="project" value="UniProtKB-KW"/>
</dbReference>
<protein>
    <recommendedName>
        <fullName evidence="3">asparagine synthase (glutamine-hydrolyzing)</fullName>
        <ecNumber evidence="3">6.3.5.4</ecNumber>
    </recommendedName>
</protein>
<evidence type="ECO:0000313" key="13">
    <source>
        <dbReference type="Proteomes" id="UP000093476"/>
    </source>
</evidence>
<evidence type="ECO:0000313" key="12">
    <source>
        <dbReference type="EMBL" id="OCQ54407.1"/>
    </source>
</evidence>
<dbReference type="InterPro" id="IPR051786">
    <property type="entry name" value="ASN_synthetase/amidase"/>
</dbReference>
<accession>A0A1C0U917</accession>
<proteinExistence type="inferred from homology"/>
<gene>
    <name evidence="12" type="primary">asnB</name>
    <name evidence="12" type="ORF">Ppb6_00309</name>
</gene>
<dbReference type="Proteomes" id="UP000093476">
    <property type="component" value="Unassembled WGS sequence"/>
</dbReference>
<comment type="similarity">
    <text evidence="2">Belongs to the asparagine synthetase family.</text>
</comment>
<feature type="binding site" evidence="9">
    <location>
        <begin position="372"/>
        <end position="373"/>
    </location>
    <ligand>
        <name>ATP</name>
        <dbReference type="ChEBI" id="CHEBI:30616"/>
    </ligand>
</feature>
<dbReference type="CDD" id="cd01991">
    <property type="entry name" value="Asn_synthase_B_C"/>
    <property type="match status" value="1"/>
</dbReference>
<evidence type="ECO:0000259" key="11">
    <source>
        <dbReference type="PROSITE" id="PS51278"/>
    </source>
</evidence>
<dbReference type="InterPro" id="IPR014729">
    <property type="entry name" value="Rossmann-like_a/b/a_fold"/>
</dbReference>
<evidence type="ECO:0000256" key="1">
    <source>
        <dbReference type="ARBA" id="ARBA00005187"/>
    </source>
</evidence>
<dbReference type="GO" id="GO:0005829">
    <property type="term" value="C:cytosol"/>
    <property type="evidence" value="ECO:0007669"/>
    <property type="project" value="TreeGrafter"/>
</dbReference>
<feature type="active site" description="For GATase activity" evidence="8">
    <location>
        <position position="2"/>
    </location>
</feature>
<evidence type="ECO:0000256" key="2">
    <source>
        <dbReference type="ARBA" id="ARBA00005752"/>
    </source>
</evidence>
<evidence type="ECO:0000256" key="4">
    <source>
        <dbReference type="ARBA" id="ARBA00022741"/>
    </source>
</evidence>
<dbReference type="GO" id="GO:0006529">
    <property type="term" value="P:asparagine biosynthetic process"/>
    <property type="evidence" value="ECO:0007669"/>
    <property type="project" value="UniProtKB-KW"/>
</dbReference>
<evidence type="ECO:0000256" key="6">
    <source>
        <dbReference type="ARBA" id="ARBA00022962"/>
    </source>
</evidence>
<keyword evidence="4 9" id="KW-0547">Nucleotide-binding</keyword>
<evidence type="ECO:0000256" key="3">
    <source>
        <dbReference type="ARBA" id="ARBA00012737"/>
    </source>
</evidence>
<dbReference type="AlphaFoldDB" id="A0A1C0U917"/>
<dbReference type="EC" id="6.3.5.4" evidence="3"/>
<comment type="catalytic activity">
    <reaction evidence="7">
        <text>L-aspartate + L-glutamine + ATP + H2O = L-asparagine + L-glutamate + AMP + diphosphate + H(+)</text>
        <dbReference type="Rhea" id="RHEA:12228"/>
        <dbReference type="ChEBI" id="CHEBI:15377"/>
        <dbReference type="ChEBI" id="CHEBI:15378"/>
        <dbReference type="ChEBI" id="CHEBI:29985"/>
        <dbReference type="ChEBI" id="CHEBI:29991"/>
        <dbReference type="ChEBI" id="CHEBI:30616"/>
        <dbReference type="ChEBI" id="CHEBI:33019"/>
        <dbReference type="ChEBI" id="CHEBI:58048"/>
        <dbReference type="ChEBI" id="CHEBI:58359"/>
        <dbReference type="ChEBI" id="CHEBI:456215"/>
        <dbReference type="EC" id="6.3.5.4"/>
    </reaction>
</comment>